<evidence type="ECO:0000313" key="2">
    <source>
        <dbReference type="EMBL" id="GAA1819056.1"/>
    </source>
</evidence>
<dbReference type="Pfam" id="PF12900">
    <property type="entry name" value="Pyridox_ox_2"/>
    <property type="match status" value="1"/>
</dbReference>
<organism evidence="2 3">
    <name type="scientific">Luedemannella flava</name>
    <dbReference type="NCBI Taxonomy" id="349316"/>
    <lineage>
        <taxon>Bacteria</taxon>
        <taxon>Bacillati</taxon>
        <taxon>Actinomycetota</taxon>
        <taxon>Actinomycetes</taxon>
        <taxon>Micromonosporales</taxon>
        <taxon>Micromonosporaceae</taxon>
        <taxon>Luedemannella</taxon>
    </lineage>
</organism>
<dbReference type="Proteomes" id="UP001500218">
    <property type="component" value="Unassembled WGS sequence"/>
</dbReference>
<dbReference type="PANTHER" id="PTHR43610">
    <property type="entry name" value="BLL6696 PROTEIN"/>
    <property type="match status" value="1"/>
</dbReference>
<dbReference type="PROSITE" id="PS51186">
    <property type="entry name" value="GNAT"/>
    <property type="match status" value="1"/>
</dbReference>
<dbReference type="Pfam" id="PF13302">
    <property type="entry name" value="Acetyltransf_3"/>
    <property type="match status" value="1"/>
</dbReference>
<comment type="caution">
    <text evidence="2">The sequence shown here is derived from an EMBL/GenBank/DDBJ whole genome shotgun (WGS) entry which is preliminary data.</text>
</comment>
<dbReference type="PANTHER" id="PTHR43610:SF1">
    <property type="entry name" value="N-ACETYLTRANSFERASE DOMAIN-CONTAINING PROTEIN"/>
    <property type="match status" value="1"/>
</dbReference>
<keyword evidence="3" id="KW-1185">Reference proteome</keyword>
<accession>A0ABN2MBU7</accession>
<dbReference type="RefSeq" id="WP_344135659.1">
    <property type="nucleotide sequence ID" value="NZ_BAAALT010000161.1"/>
</dbReference>
<feature type="domain" description="N-acetyltransferase" evidence="1">
    <location>
        <begin position="235"/>
        <end position="396"/>
    </location>
</feature>
<name>A0ABN2MBU7_9ACTN</name>
<dbReference type="Gene3D" id="3.40.630.30">
    <property type="match status" value="1"/>
</dbReference>
<dbReference type="SUPFAM" id="SSF50475">
    <property type="entry name" value="FMN-binding split barrel"/>
    <property type="match status" value="1"/>
</dbReference>
<evidence type="ECO:0000259" key="1">
    <source>
        <dbReference type="PROSITE" id="PS51186"/>
    </source>
</evidence>
<dbReference type="SUPFAM" id="SSF55729">
    <property type="entry name" value="Acyl-CoA N-acyltransferases (Nat)"/>
    <property type="match status" value="1"/>
</dbReference>
<dbReference type="InterPro" id="IPR000182">
    <property type="entry name" value="GNAT_dom"/>
</dbReference>
<reference evidence="2 3" key="1">
    <citation type="journal article" date="2019" name="Int. J. Syst. Evol. Microbiol.">
        <title>The Global Catalogue of Microorganisms (GCM) 10K type strain sequencing project: providing services to taxonomists for standard genome sequencing and annotation.</title>
        <authorList>
            <consortium name="The Broad Institute Genomics Platform"/>
            <consortium name="The Broad Institute Genome Sequencing Center for Infectious Disease"/>
            <person name="Wu L."/>
            <person name="Ma J."/>
        </authorList>
    </citation>
    <scope>NUCLEOTIDE SEQUENCE [LARGE SCALE GENOMIC DNA]</scope>
    <source>
        <strain evidence="2 3">JCM 13250</strain>
    </source>
</reference>
<dbReference type="InterPro" id="IPR016181">
    <property type="entry name" value="Acyl_CoA_acyltransferase"/>
</dbReference>
<protein>
    <recommendedName>
        <fullName evidence="1">N-acetyltransferase domain-containing protein</fullName>
    </recommendedName>
</protein>
<evidence type="ECO:0000313" key="3">
    <source>
        <dbReference type="Proteomes" id="UP001500218"/>
    </source>
</evidence>
<proteinExistence type="predicted"/>
<dbReference type="InterPro" id="IPR012349">
    <property type="entry name" value="Split_barrel_FMN-bd"/>
</dbReference>
<dbReference type="Gene3D" id="2.30.110.10">
    <property type="entry name" value="Electron Transport, Fmn-binding Protein, Chain A"/>
    <property type="match status" value="1"/>
</dbReference>
<dbReference type="EMBL" id="BAAALT010000161">
    <property type="protein sequence ID" value="GAA1819056.1"/>
    <property type="molecule type" value="Genomic_DNA"/>
</dbReference>
<gene>
    <name evidence="2" type="ORF">GCM10009682_44580</name>
</gene>
<sequence length="422" mass="46361">MTDTYEQTARTTSLRKGPRVNYDRAAAEAILDEAYHCDLSFIVPGPEDGQPEPRALPTLHARLGDTLYLHGSTGSRPMLGARGDGLKVCVTVTHLDGLVMARSQFNHSANYRCVVVHGTARIVTDPDEKSRALTAFVEKVTPGRAADSRPPTDKELAQTAVLALPLVEVSVKARAGGPGDDPWDEQLPHWTGVLPLGVKAGRPEPAAGSTTPVPDYLRPTRSPWLAPATMRGDHVILEPLDVTHAEALFAAIGDDEVYRHMTRPCPADAADMAAQIVEALDAHHAGSRVPWVQRCARTGDIVGTTSYYAPDPHNRSVAIGYTSIGRKWWRTGINTEAKLLLLTRAFDELGAERVEWHTDIRNERSQAAIARLGANREAVLRHHRLRPDGTWRDTVQYSMIADEWPTAQKSLRSRLRPPMGHQ</sequence>
<dbReference type="InterPro" id="IPR024747">
    <property type="entry name" value="Pyridox_Oxase-rel"/>
</dbReference>